<keyword evidence="3" id="KW-1185">Reference proteome</keyword>
<feature type="compositionally biased region" description="Acidic residues" evidence="1">
    <location>
        <begin position="75"/>
        <end position="85"/>
    </location>
</feature>
<name>A0AAP2CNZ6_9RHOB</name>
<dbReference type="Gene3D" id="3.30.300.250">
    <property type="match status" value="1"/>
</dbReference>
<sequence length="198" mass="21253">MSYTAILTLGLALGWAGNMMFQGGGSAPTEAEVTSTASQPARAALVAPVVEEPVEEVAIAPEVKDLPAEPKAEEPEVASAEEAETPEYTPIQRKLVEAIKRNAEASQGAEASSVADGITLDYMAVEGLTVNYFYTIDRPFAVINHVSIREEKTAQIQASLCANPGVKTIYQHGLRYAYHFFSSDDKMVIRIDGDVDAC</sequence>
<dbReference type="AlphaFoldDB" id="A0AAP2CNZ6"/>
<reference evidence="2 3" key="1">
    <citation type="journal article" date="2021" name="Arch. Microbiol.">
        <title>Harenicola maris gen. nov., sp. nov. isolated from the Sea of Japan shallow sediments.</title>
        <authorList>
            <person name="Romanenko L.A."/>
            <person name="Kurilenko V.V."/>
            <person name="Chernysheva N.Y."/>
            <person name="Tekutyeva L.A."/>
            <person name="Velansky P.V."/>
            <person name="Svetashev V.I."/>
            <person name="Isaeva M.P."/>
        </authorList>
    </citation>
    <scope>NUCLEOTIDE SEQUENCE [LARGE SCALE GENOMIC DNA]</scope>
    <source>
        <strain evidence="2 3">KMM 3653</strain>
    </source>
</reference>
<accession>A0AAP2CNZ6</accession>
<proteinExistence type="predicted"/>
<protein>
    <submittedName>
        <fullName evidence="2">Uncharacterized protein</fullName>
    </submittedName>
</protein>
<dbReference type="EMBL" id="JADQAZ010000001">
    <property type="protein sequence ID" value="MBT0956612.1"/>
    <property type="molecule type" value="Genomic_DNA"/>
</dbReference>
<feature type="compositionally biased region" description="Basic and acidic residues" evidence="1">
    <location>
        <begin position="62"/>
        <end position="74"/>
    </location>
</feature>
<dbReference type="Proteomes" id="UP001315686">
    <property type="component" value="Unassembled WGS sequence"/>
</dbReference>
<organism evidence="2 3">
    <name type="scientific">Harenicola maris</name>
    <dbReference type="NCBI Taxonomy" id="2841044"/>
    <lineage>
        <taxon>Bacteria</taxon>
        <taxon>Pseudomonadati</taxon>
        <taxon>Pseudomonadota</taxon>
        <taxon>Alphaproteobacteria</taxon>
        <taxon>Rhodobacterales</taxon>
        <taxon>Paracoccaceae</taxon>
        <taxon>Harenicola</taxon>
    </lineage>
</organism>
<dbReference type="RefSeq" id="WP_327792808.1">
    <property type="nucleotide sequence ID" value="NZ_JADQAZ010000001.1"/>
</dbReference>
<evidence type="ECO:0000313" key="2">
    <source>
        <dbReference type="EMBL" id="MBT0956612.1"/>
    </source>
</evidence>
<feature type="region of interest" description="Disordered" evidence="1">
    <location>
        <begin position="62"/>
        <end position="86"/>
    </location>
</feature>
<comment type="caution">
    <text evidence="2">The sequence shown here is derived from an EMBL/GenBank/DDBJ whole genome shotgun (WGS) entry which is preliminary data.</text>
</comment>
<gene>
    <name evidence="2" type="ORF">IV417_04380</name>
</gene>
<evidence type="ECO:0000256" key="1">
    <source>
        <dbReference type="SAM" id="MobiDB-lite"/>
    </source>
</evidence>
<evidence type="ECO:0000313" key="3">
    <source>
        <dbReference type="Proteomes" id="UP001315686"/>
    </source>
</evidence>